<evidence type="ECO:0000259" key="2">
    <source>
        <dbReference type="Pfam" id="PF16531"/>
    </source>
</evidence>
<dbReference type="OMA" id="NACVKEP"/>
<dbReference type="EMBL" id="CAJJDM010000036">
    <property type="protein sequence ID" value="CAD8065543.1"/>
    <property type="molecule type" value="Genomic_DNA"/>
</dbReference>
<organism evidence="3 4">
    <name type="scientific">Paramecium primaurelia</name>
    <dbReference type="NCBI Taxonomy" id="5886"/>
    <lineage>
        <taxon>Eukaryota</taxon>
        <taxon>Sar</taxon>
        <taxon>Alveolata</taxon>
        <taxon>Ciliophora</taxon>
        <taxon>Intramacronucleata</taxon>
        <taxon>Oligohymenophorea</taxon>
        <taxon>Peniculida</taxon>
        <taxon>Parameciidae</taxon>
        <taxon>Paramecium</taxon>
    </lineage>
</organism>
<reference evidence="3" key="1">
    <citation type="submission" date="2021-01" db="EMBL/GenBank/DDBJ databases">
        <authorList>
            <consortium name="Genoscope - CEA"/>
            <person name="William W."/>
        </authorList>
    </citation>
    <scope>NUCLEOTIDE SEQUENCE</scope>
</reference>
<sequence length="209" mass="24525">MLKNTPSKVTLNYQETQEETDPEGYTLIYEQEIVCQIVVDDGEQQQTQETLNVRVLILGSEQTLEKMKIELSCENDLFFHFIHEVNEETFQQIKEGQQLTAQFIDYPAICVKCLDKAHKDPNKYSAVLRITQEGDAVIEIIQHTEYKNVELIQFQFVSLPEESIRMAITKKYQKVKQKLQQMENKLKDINDVVKVKNPQLLLQMQRMNR</sequence>
<protein>
    <recommendedName>
        <fullName evidence="2">Spindle assembly abnormal protein 6 N-terminal domain-containing protein</fullName>
    </recommendedName>
</protein>
<dbReference type="PANTHER" id="PTHR34230:SF2">
    <property type="entry name" value="SPINDLE ASSEMBLY ABNORMAL PROTEIN 6 N-TERMINAL DOMAIN-CONTAINING PROTEIN"/>
    <property type="match status" value="1"/>
</dbReference>
<evidence type="ECO:0000256" key="1">
    <source>
        <dbReference type="SAM" id="Coils"/>
    </source>
</evidence>
<keyword evidence="4" id="KW-1185">Reference proteome</keyword>
<evidence type="ECO:0000313" key="3">
    <source>
        <dbReference type="EMBL" id="CAD8065543.1"/>
    </source>
</evidence>
<gene>
    <name evidence="3" type="ORF">PPRIM_AZ9-3.1.T0370324</name>
</gene>
<dbReference type="AlphaFoldDB" id="A0A8S1LJV4"/>
<accession>A0A8S1LJV4</accession>
<keyword evidence="1" id="KW-0175">Coiled coil</keyword>
<proteinExistence type="predicted"/>
<feature type="domain" description="Spindle assembly abnormal protein 6 N-terminal" evidence="2">
    <location>
        <begin position="28"/>
        <end position="156"/>
    </location>
</feature>
<dbReference type="PANTHER" id="PTHR34230">
    <property type="entry name" value="ASSEMBLY ABNORMAL PROTEIN 6, PUTATIVE-RELATED"/>
    <property type="match status" value="1"/>
</dbReference>
<dbReference type="InterPro" id="IPR032396">
    <property type="entry name" value="SAS-6_N"/>
</dbReference>
<evidence type="ECO:0000313" key="4">
    <source>
        <dbReference type="Proteomes" id="UP000688137"/>
    </source>
</evidence>
<dbReference type="Proteomes" id="UP000688137">
    <property type="component" value="Unassembled WGS sequence"/>
</dbReference>
<dbReference type="Pfam" id="PF16531">
    <property type="entry name" value="SAS-6_N"/>
    <property type="match status" value="1"/>
</dbReference>
<dbReference type="CDD" id="cd10142">
    <property type="entry name" value="HD_SAS6_N"/>
    <property type="match status" value="1"/>
</dbReference>
<feature type="coiled-coil region" evidence="1">
    <location>
        <begin position="165"/>
        <end position="192"/>
    </location>
</feature>
<comment type="caution">
    <text evidence="3">The sequence shown here is derived from an EMBL/GenBank/DDBJ whole genome shotgun (WGS) entry which is preliminary data.</text>
</comment>
<name>A0A8S1LJV4_PARPR</name>